<protein>
    <submittedName>
        <fullName evidence="2">Uncharacterized protein</fullName>
    </submittedName>
</protein>
<dbReference type="EMBL" id="UINC01002248">
    <property type="protein sequence ID" value="SUZ94581.1"/>
    <property type="molecule type" value="Genomic_DNA"/>
</dbReference>
<sequence>MQVVPRSALPTQRSFSAGISITPSTGVRSYNSAISDPNVGFPVIKLLVPSIGSTTHDQGDSVSLEPNSSPIKPCAG</sequence>
<feature type="region of interest" description="Disordered" evidence="1">
    <location>
        <begin position="53"/>
        <end position="76"/>
    </location>
</feature>
<name>A0A381RTV8_9ZZZZ</name>
<dbReference type="AlphaFoldDB" id="A0A381RTV8"/>
<accession>A0A381RTV8</accession>
<evidence type="ECO:0000256" key="1">
    <source>
        <dbReference type="SAM" id="MobiDB-lite"/>
    </source>
</evidence>
<proteinExistence type="predicted"/>
<reference evidence="2" key="1">
    <citation type="submission" date="2018-05" db="EMBL/GenBank/DDBJ databases">
        <authorList>
            <person name="Lanie J.A."/>
            <person name="Ng W.-L."/>
            <person name="Kazmierczak K.M."/>
            <person name="Andrzejewski T.M."/>
            <person name="Davidsen T.M."/>
            <person name="Wayne K.J."/>
            <person name="Tettelin H."/>
            <person name="Glass J.I."/>
            <person name="Rusch D."/>
            <person name="Podicherti R."/>
            <person name="Tsui H.-C.T."/>
            <person name="Winkler M.E."/>
        </authorList>
    </citation>
    <scope>NUCLEOTIDE SEQUENCE</scope>
</reference>
<evidence type="ECO:0000313" key="2">
    <source>
        <dbReference type="EMBL" id="SUZ94581.1"/>
    </source>
</evidence>
<gene>
    <name evidence="2" type="ORF">METZ01_LOCUS47435</name>
</gene>
<organism evidence="2">
    <name type="scientific">marine metagenome</name>
    <dbReference type="NCBI Taxonomy" id="408172"/>
    <lineage>
        <taxon>unclassified sequences</taxon>
        <taxon>metagenomes</taxon>
        <taxon>ecological metagenomes</taxon>
    </lineage>
</organism>
<feature type="compositionally biased region" description="Polar residues" evidence="1">
    <location>
        <begin position="53"/>
        <end position="70"/>
    </location>
</feature>